<proteinExistence type="predicted"/>
<accession>A0ABQ7QZU3</accession>
<reference evidence="2 3" key="1">
    <citation type="submission" date="2021-06" db="EMBL/GenBank/DDBJ databases">
        <title>A haploid diamondback moth (Plutella xylostella L.) genome assembly resolves 31 chromosomes and identifies a diamide resistance mutation.</title>
        <authorList>
            <person name="Ward C.M."/>
            <person name="Perry K.D."/>
            <person name="Baker G."/>
            <person name="Powis K."/>
            <person name="Heckel D.G."/>
            <person name="Baxter S.W."/>
        </authorList>
    </citation>
    <scope>NUCLEOTIDE SEQUENCE [LARGE SCALE GENOMIC DNA]</scope>
    <source>
        <strain evidence="2 3">LV</strain>
        <tissue evidence="2">Single pupa</tissue>
    </source>
</reference>
<name>A0ABQ7QZU3_PLUXY</name>
<dbReference type="EMBL" id="JAHIBW010000005">
    <property type="protein sequence ID" value="KAG7310551.1"/>
    <property type="molecule type" value="Genomic_DNA"/>
</dbReference>
<organism evidence="2 3">
    <name type="scientific">Plutella xylostella</name>
    <name type="common">Diamondback moth</name>
    <name type="synonym">Plutella maculipennis</name>
    <dbReference type="NCBI Taxonomy" id="51655"/>
    <lineage>
        <taxon>Eukaryota</taxon>
        <taxon>Metazoa</taxon>
        <taxon>Ecdysozoa</taxon>
        <taxon>Arthropoda</taxon>
        <taxon>Hexapoda</taxon>
        <taxon>Insecta</taxon>
        <taxon>Pterygota</taxon>
        <taxon>Neoptera</taxon>
        <taxon>Endopterygota</taxon>
        <taxon>Lepidoptera</taxon>
        <taxon>Glossata</taxon>
        <taxon>Ditrysia</taxon>
        <taxon>Yponomeutoidea</taxon>
        <taxon>Plutellidae</taxon>
        <taxon>Plutella</taxon>
    </lineage>
</organism>
<evidence type="ECO:0000313" key="3">
    <source>
        <dbReference type="Proteomes" id="UP000823941"/>
    </source>
</evidence>
<sequence length="139" mass="14839">MEEGGEGPECECGLALFDCNDCCIERSVEWALGSVLPKQLARLQAAGTATRHFVFQATLNQQNEVGRQAADESRAEPEGVPADGTPLSILLEEAKVWKLGAEIDWECAEWRLNCIAVCCEACCAVRHAPGAARDGGCGS</sequence>
<keyword evidence="3" id="KW-1185">Reference proteome</keyword>
<evidence type="ECO:0000313" key="2">
    <source>
        <dbReference type="EMBL" id="KAG7310551.1"/>
    </source>
</evidence>
<protein>
    <submittedName>
        <fullName evidence="2">Uncharacterized protein</fullName>
    </submittedName>
</protein>
<dbReference type="Proteomes" id="UP000823941">
    <property type="component" value="Chromosome 5"/>
</dbReference>
<evidence type="ECO:0000256" key="1">
    <source>
        <dbReference type="SAM" id="MobiDB-lite"/>
    </source>
</evidence>
<comment type="caution">
    <text evidence="2">The sequence shown here is derived from an EMBL/GenBank/DDBJ whole genome shotgun (WGS) entry which is preliminary data.</text>
</comment>
<feature type="region of interest" description="Disordered" evidence="1">
    <location>
        <begin position="64"/>
        <end position="83"/>
    </location>
</feature>
<gene>
    <name evidence="2" type="ORF">JYU34_003340</name>
</gene>